<evidence type="ECO:0000313" key="1">
    <source>
        <dbReference type="EMBL" id="QDV46256.1"/>
    </source>
</evidence>
<proteinExistence type="predicted"/>
<gene>
    <name evidence="1" type="ORF">Enr13x_61650</name>
</gene>
<keyword evidence="2" id="KW-1185">Reference proteome</keyword>
<organism evidence="1 2">
    <name type="scientific">Stieleria neptunia</name>
    <dbReference type="NCBI Taxonomy" id="2527979"/>
    <lineage>
        <taxon>Bacteria</taxon>
        <taxon>Pseudomonadati</taxon>
        <taxon>Planctomycetota</taxon>
        <taxon>Planctomycetia</taxon>
        <taxon>Pirellulales</taxon>
        <taxon>Pirellulaceae</taxon>
        <taxon>Stieleria</taxon>
    </lineage>
</organism>
<evidence type="ECO:0000313" key="2">
    <source>
        <dbReference type="Proteomes" id="UP000319004"/>
    </source>
</evidence>
<dbReference type="EMBL" id="CP037423">
    <property type="protein sequence ID" value="QDV46256.1"/>
    <property type="molecule type" value="Genomic_DNA"/>
</dbReference>
<protein>
    <submittedName>
        <fullName evidence="1">Uncharacterized protein</fullName>
    </submittedName>
</protein>
<name>A0A518HZI2_9BACT</name>
<accession>A0A518HZI2</accession>
<dbReference type="Proteomes" id="UP000319004">
    <property type="component" value="Chromosome"/>
</dbReference>
<dbReference type="RefSeq" id="WP_197455443.1">
    <property type="nucleotide sequence ID" value="NZ_CP037423.1"/>
</dbReference>
<sequence>MRTIFERMLAAVSRVVIGLWADSSQNDILVKLPEKYTLLKHFFTMKLW</sequence>
<reference evidence="1 2" key="1">
    <citation type="submission" date="2019-03" db="EMBL/GenBank/DDBJ databases">
        <title>Deep-cultivation of Planctomycetes and their phenomic and genomic characterization uncovers novel biology.</title>
        <authorList>
            <person name="Wiegand S."/>
            <person name="Jogler M."/>
            <person name="Boedeker C."/>
            <person name="Pinto D."/>
            <person name="Vollmers J."/>
            <person name="Rivas-Marin E."/>
            <person name="Kohn T."/>
            <person name="Peeters S.H."/>
            <person name="Heuer A."/>
            <person name="Rast P."/>
            <person name="Oberbeckmann S."/>
            <person name="Bunk B."/>
            <person name="Jeske O."/>
            <person name="Meyerdierks A."/>
            <person name="Storesund J.E."/>
            <person name="Kallscheuer N."/>
            <person name="Luecker S."/>
            <person name="Lage O.M."/>
            <person name="Pohl T."/>
            <person name="Merkel B.J."/>
            <person name="Hornburger P."/>
            <person name="Mueller R.-W."/>
            <person name="Bruemmer F."/>
            <person name="Labrenz M."/>
            <person name="Spormann A.M."/>
            <person name="Op den Camp H."/>
            <person name="Overmann J."/>
            <person name="Amann R."/>
            <person name="Jetten M.S.M."/>
            <person name="Mascher T."/>
            <person name="Medema M.H."/>
            <person name="Devos D.P."/>
            <person name="Kaster A.-K."/>
            <person name="Ovreas L."/>
            <person name="Rohde M."/>
            <person name="Galperin M.Y."/>
            <person name="Jogler C."/>
        </authorList>
    </citation>
    <scope>NUCLEOTIDE SEQUENCE [LARGE SCALE GENOMIC DNA]</scope>
    <source>
        <strain evidence="1 2">Enr13</strain>
    </source>
</reference>
<dbReference type="KEGG" id="snep:Enr13x_61650"/>
<dbReference type="AlphaFoldDB" id="A0A518HZI2"/>